<evidence type="ECO:0000256" key="1">
    <source>
        <dbReference type="ARBA" id="ARBA00006534"/>
    </source>
</evidence>
<dbReference type="SUPFAM" id="SSF88659">
    <property type="entry name" value="Sigma3 and sigma4 domains of RNA polymerase sigma factors"/>
    <property type="match status" value="1"/>
</dbReference>
<gene>
    <name evidence="5" type="ORF">DWZ89_13090</name>
</gene>
<keyword evidence="2" id="KW-0645">Protease</keyword>
<dbReference type="AlphaFoldDB" id="A0A3E2T0U7"/>
<evidence type="ECO:0000313" key="6">
    <source>
        <dbReference type="Proteomes" id="UP000261140"/>
    </source>
</evidence>
<proteinExistence type="inferred from homology"/>
<dbReference type="InterPro" id="IPR029062">
    <property type="entry name" value="Class_I_gatase-like"/>
</dbReference>
<evidence type="ECO:0000256" key="3">
    <source>
        <dbReference type="ARBA" id="ARBA00022801"/>
    </source>
</evidence>
<reference evidence="5 6" key="1">
    <citation type="submission" date="2018-08" db="EMBL/GenBank/DDBJ databases">
        <title>A genome reference for cultivated species of the human gut microbiota.</title>
        <authorList>
            <person name="Zou Y."/>
            <person name="Xue W."/>
            <person name="Luo G."/>
        </authorList>
    </citation>
    <scope>NUCLEOTIDE SEQUENCE [LARGE SCALE GENOMIC DNA]</scope>
    <source>
        <strain evidence="5 6">AF36-11AT</strain>
    </source>
</reference>
<evidence type="ECO:0000256" key="2">
    <source>
        <dbReference type="ARBA" id="ARBA00022670"/>
    </source>
</evidence>
<dbReference type="InterPro" id="IPR013324">
    <property type="entry name" value="RNA_pol_sigma_r3/r4-like"/>
</dbReference>
<protein>
    <submittedName>
        <fullName evidence="5">Dipeptidase E</fullName>
    </submittedName>
</protein>
<dbReference type="GO" id="GO:0008236">
    <property type="term" value="F:serine-type peptidase activity"/>
    <property type="evidence" value="ECO:0007669"/>
    <property type="project" value="UniProtKB-KW"/>
</dbReference>
<name>A0A3E2T0U7_9FIRM</name>
<dbReference type="GO" id="GO:0006508">
    <property type="term" value="P:proteolysis"/>
    <property type="evidence" value="ECO:0007669"/>
    <property type="project" value="UniProtKB-KW"/>
</dbReference>
<comment type="similarity">
    <text evidence="1">Belongs to the peptidase S51 family.</text>
</comment>
<accession>A0A3E2T0U7</accession>
<dbReference type="EMBL" id="QVEQ01000019">
    <property type="protein sequence ID" value="RGB67834.1"/>
    <property type="molecule type" value="Genomic_DNA"/>
</dbReference>
<dbReference type="Gene3D" id="3.40.50.880">
    <property type="match status" value="1"/>
</dbReference>
<sequence length="258" mass="28846">MTLFLTSSPSGCPFEPGPDIPVLDTRNHFVANLRAVWPDHAVLGLAIAADPYAYEQNDEMCRVFAQSFANAHLPLTALIPCDARNAEEIGSLLPQSGFVMLCGGHVPTQNHFFAQLGLPGLFHNYHGIVLGVSAGSMNAAHIVYAAPEEPGEAADPHYSRWMNGLGLTETRILPHYQFIRDHVLDGQKVEDIALADSRKRHFLALPEQTQEEIFRYYFLRQPQRVIGVHIGRTRSTAGRHIRLALQRLRRLMEGNDYE</sequence>
<comment type="caution">
    <text evidence="5">The sequence shown here is derived from an EMBL/GenBank/DDBJ whole genome shotgun (WGS) entry which is preliminary data.</text>
</comment>
<evidence type="ECO:0000313" key="5">
    <source>
        <dbReference type="EMBL" id="RGB67834.1"/>
    </source>
</evidence>
<keyword evidence="3" id="KW-0378">Hydrolase</keyword>
<dbReference type="RefSeq" id="WP_117506249.1">
    <property type="nucleotide sequence ID" value="NZ_QVEQ01000019.1"/>
</dbReference>
<dbReference type="InterPro" id="IPR005320">
    <property type="entry name" value="Peptidase_S51"/>
</dbReference>
<keyword evidence="4" id="KW-0720">Serine protease</keyword>
<dbReference type="Pfam" id="PF03575">
    <property type="entry name" value="Peptidase_S51"/>
    <property type="match status" value="1"/>
</dbReference>
<organism evidence="5 6">
    <name type="scientific">Faecalibacterium prausnitzii</name>
    <dbReference type="NCBI Taxonomy" id="853"/>
    <lineage>
        <taxon>Bacteria</taxon>
        <taxon>Bacillati</taxon>
        <taxon>Bacillota</taxon>
        <taxon>Clostridia</taxon>
        <taxon>Eubacteriales</taxon>
        <taxon>Oscillospiraceae</taxon>
        <taxon>Faecalibacterium</taxon>
    </lineage>
</organism>
<dbReference type="Proteomes" id="UP000261140">
    <property type="component" value="Unassembled WGS sequence"/>
</dbReference>
<evidence type="ECO:0000256" key="4">
    <source>
        <dbReference type="ARBA" id="ARBA00022825"/>
    </source>
</evidence>